<comment type="caution">
    <text evidence="5">The sequence shown here is derived from an EMBL/GenBank/DDBJ whole genome shotgun (WGS) entry which is preliminary data.</text>
</comment>
<dbReference type="Pfam" id="PF06458">
    <property type="entry name" value="MucBP"/>
    <property type="match status" value="1"/>
</dbReference>
<feature type="domain" description="MucBP" evidence="4">
    <location>
        <begin position="557"/>
        <end position="623"/>
    </location>
</feature>
<feature type="compositionally biased region" description="Polar residues" evidence="2">
    <location>
        <begin position="65"/>
        <end position="85"/>
    </location>
</feature>
<dbReference type="Gene3D" id="3.10.20.320">
    <property type="entry name" value="Putative peptidoglycan bound protein (lpxtg motif)"/>
    <property type="match status" value="1"/>
</dbReference>
<keyword evidence="6" id="KW-1185">Reference proteome</keyword>
<feature type="chain" id="PRO_5047055104" description="MucBP domain-containing protein" evidence="3">
    <location>
        <begin position="22"/>
        <end position="844"/>
    </location>
</feature>
<feature type="compositionally biased region" description="Low complexity" evidence="2">
    <location>
        <begin position="86"/>
        <end position="112"/>
    </location>
</feature>
<protein>
    <recommendedName>
        <fullName evidence="4">MucBP domain-containing protein</fullName>
    </recommendedName>
</protein>
<gene>
    <name evidence="5" type="ORF">FC88_GL002082</name>
</gene>
<dbReference type="EMBL" id="AZDO01000039">
    <property type="protein sequence ID" value="KRK96631.1"/>
    <property type="molecule type" value="Genomic_DNA"/>
</dbReference>
<feature type="compositionally biased region" description="Low complexity" evidence="2">
    <location>
        <begin position="132"/>
        <end position="155"/>
    </location>
</feature>
<name>A0ABR5P7H1_9LACO</name>
<reference evidence="5 6" key="1">
    <citation type="journal article" date="2015" name="Genome Announc.">
        <title>Expanding the biotechnology potential of lactobacilli through comparative genomics of 213 strains and associated genera.</title>
        <authorList>
            <person name="Sun Z."/>
            <person name="Harris H.M."/>
            <person name="McCann A."/>
            <person name="Guo C."/>
            <person name="Argimon S."/>
            <person name="Zhang W."/>
            <person name="Yang X."/>
            <person name="Jeffery I.B."/>
            <person name="Cooney J.C."/>
            <person name="Kagawa T.F."/>
            <person name="Liu W."/>
            <person name="Song Y."/>
            <person name="Salvetti E."/>
            <person name="Wrobel A."/>
            <person name="Rasinkangas P."/>
            <person name="Parkhill J."/>
            <person name="Rea M.C."/>
            <person name="O'Sullivan O."/>
            <person name="Ritari J."/>
            <person name="Douillard F.P."/>
            <person name="Paul Ross R."/>
            <person name="Yang R."/>
            <person name="Briner A.E."/>
            <person name="Felis G.E."/>
            <person name="de Vos W.M."/>
            <person name="Barrangou R."/>
            <person name="Klaenhammer T.R."/>
            <person name="Caufield P.W."/>
            <person name="Cui Y."/>
            <person name="Zhang H."/>
            <person name="O'Toole P.W."/>
        </authorList>
    </citation>
    <scope>NUCLEOTIDE SEQUENCE [LARGE SCALE GENOMIC DNA]</scope>
    <source>
        <strain evidence="5 6">JCM 17355</strain>
    </source>
</reference>
<feature type="signal peptide" evidence="3">
    <location>
        <begin position="1"/>
        <end position="21"/>
    </location>
</feature>
<proteinExistence type="predicted"/>
<feature type="compositionally biased region" description="Polar residues" evidence="2">
    <location>
        <begin position="156"/>
        <end position="166"/>
    </location>
</feature>
<evidence type="ECO:0000313" key="6">
    <source>
        <dbReference type="Proteomes" id="UP000051379"/>
    </source>
</evidence>
<keyword evidence="1" id="KW-0677">Repeat</keyword>
<evidence type="ECO:0000256" key="2">
    <source>
        <dbReference type="SAM" id="MobiDB-lite"/>
    </source>
</evidence>
<organism evidence="5 6">
    <name type="scientific">Companilactobacillus futsaii JCM 17355</name>
    <dbReference type="NCBI Taxonomy" id="1423818"/>
    <lineage>
        <taxon>Bacteria</taxon>
        <taxon>Bacillati</taxon>
        <taxon>Bacillota</taxon>
        <taxon>Bacilli</taxon>
        <taxon>Lactobacillales</taxon>
        <taxon>Lactobacillaceae</taxon>
        <taxon>Companilactobacillus</taxon>
    </lineage>
</organism>
<evidence type="ECO:0000259" key="4">
    <source>
        <dbReference type="Pfam" id="PF06458"/>
    </source>
</evidence>
<evidence type="ECO:0000256" key="3">
    <source>
        <dbReference type="SAM" id="SignalP"/>
    </source>
</evidence>
<accession>A0ABR5P7H1</accession>
<keyword evidence="3" id="KW-0732">Signal</keyword>
<evidence type="ECO:0000313" key="5">
    <source>
        <dbReference type="EMBL" id="KRK96631.1"/>
    </source>
</evidence>
<feature type="compositionally biased region" description="Polar residues" evidence="2">
    <location>
        <begin position="113"/>
        <end position="131"/>
    </location>
</feature>
<evidence type="ECO:0000256" key="1">
    <source>
        <dbReference type="ARBA" id="ARBA00022737"/>
    </source>
</evidence>
<dbReference type="InterPro" id="IPR009459">
    <property type="entry name" value="MucBP_dom"/>
</dbReference>
<feature type="region of interest" description="Disordered" evidence="2">
    <location>
        <begin position="59"/>
        <end position="166"/>
    </location>
</feature>
<sequence>MGATIISALVLTILSGQTVKADTTTNNQITNNQTTNNQTITLAPATKATPTAAKISVATDDDTTKGQTAVSSVNDSSISAAKNQGDSTATTSTNDNSSNDSSDSSLKDNSANQGSTAVATNSTSEPSTNDVNTSSTANQTTTNTNSDNSGTNTSSPATDNNSNENVVQDMNGVDISLSNASMQGIYVLHNDIYPNLAVPDKPVVGQTNITNDTNSYALPDNLTDTTVVNFADPYLAGLVKQGLGLKSTDNITVGDIKNFKGAILNINGSEIADGYGNGEESSKDVTPIESLDGMQYLQLLPNDIVSFTGTLASDAKANPSLTPLYGLKLSKLNLLGNYSDGTMKEINVSQIPKLTMAISHDMLNEVLTPTNDIDNQLSLSGDEPFNGLTNDELKTIAPWIEQNSKRETSQGIRGFLGDIYFLNSTIDDFSPLKNVFADNYTVAIFQSHGMKYDPTPVYGVKGQPLIFKADPIYDNYGFEFKNPNDFEAYNDPDSVVRPVKSLGNDTYEIDNPDMSVKMLIYGYPFLSADENKVQGFYNPLLTATMHSQPLIWQDHPNVTIEYVDQNGNPIMSNGVPLTKTVNGNLIGDSFDLTKEASLNGYTLLSPTTSLQGKYEQAPQVIKLSFKENPVPVSANDDEVNPTTVNTLATPITIIPKVVGTVSLHDLTGAETGKNLVVNGSEITISATAMINGQEYYQIGNKWVCADDFDIVETDKLGYVRIYNEVANLINSDGQLLTRELGPNTGWKFNRIVSIDDNDFYQVATNEFVSVDNGVPYIPINTKTDVRLIKSAELYDSQGPDLDKSLPTKTSWRTDSYAKIDNVKMYRVATDEWIPADTLNVVQVK</sequence>
<dbReference type="Proteomes" id="UP000051379">
    <property type="component" value="Unassembled WGS sequence"/>
</dbReference>